<feature type="compositionally biased region" description="Low complexity" evidence="8">
    <location>
        <begin position="1"/>
        <end position="26"/>
    </location>
</feature>
<dbReference type="GO" id="GO:0043130">
    <property type="term" value="F:ubiquitin binding"/>
    <property type="evidence" value="ECO:0007669"/>
    <property type="project" value="InterPro"/>
</dbReference>
<dbReference type="InterPro" id="IPR002014">
    <property type="entry name" value="VHS_dom"/>
</dbReference>
<dbReference type="PROSITE" id="PS50909">
    <property type="entry name" value="GAT"/>
    <property type="match status" value="1"/>
</dbReference>
<comment type="caution">
    <text evidence="11">The sequence shown here is derived from an EMBL/GenBank/DDBJ whole genome shotgun (WGS) entry which is preliminary data.</text>
</comment>
<dbReference type="GO" id="GO:0005802">
    <property type="term" value="C:trans-Golgi network"/>
    <property type="evidence" value="ECO:0007669"/>
    <property type="project" value="InterPro"/>
</dbReference>
<dbReference type="GO" id="GO:0035091">
    <property type="term" value="F:phosphatidylinositol binding"/>
    <property type="evidence" value="ECO:0007669"/>
    <property type="project" value="InterPro"/>
</dbReference>
<dbReference type="InterPro" id="IPR027422">
    <property type="entry name" value="GGA1-3"/>
</dbReference>
<keyword evidence="5" id="KW-0832">Ubl conjugation</keyword>
<sequence length="484" mass="54378">MASVTVSAAASVASPPDGPASPADGPASPPDGPASLETLLNQATDPQNTQDRWDSIQGFCGTVLEVCMNECGPKFHCEVAKFRFLNELIKVLSVKYFGLWSPEKVKQRLVEVLYGWTLWLRDQPKIQEAYDMLKKQGLVKKDPKLSNALIMCPAPQRSSASIFQQDDTTKLLERLLKSRRPEDLETANRLIKSAMQAEQERVARLKRRQDLLTEVHSTTRQLQDVLQRQTESSSHQQDTQDSQVLFERCDRLRPALFRLASETADDDVALAQVLEANDELTLAIKAYRSQTSAPRKEKEAAAAPVLQNSKGLKSLHLLIKLIMSACNFYGHQQLHSDPRNSASFSQNSIQKVEKTKCKHIFQHYSSFYCVSMQNLVMTCSIQGSRRNNEDRQVTRGWRRSYSDVRESVTCCDGVVWLECVGVDGVWLECDGGCEHVCEAPACLRDRAAPYSPLLPPAALSQVLLLDNHNNWRFEVNCEGHSEQQ</sequence>
<dbReference type="PANTHER" id="PTHR45905:SF6">
    <property type="entry name" value="ADP-RIBOSYLATION FACTOR-BINDING PROTEIN GGA3"/>
    <property type="match status" value="1"/>
</dbReference>
<evidence type="ECO:0000313" key="12">
    <source>
        <dbReference type="Proteomes" id="UP001460270"/>
    </source>
</evidence>
<evidence type="ECO:0000256" key="2">
    <source>
        <dbReference type="ARBA" id="ARBA00004412"/>
    </source>
</evidence>
<dbReference type="Gene3D" id="1.20.58.160">
    <property type="match status" value="1"/>
</dbReference>
<dbReference type="Pfam" id="PF00790">
    <property type="entry name" value="VHS"/>
    <property type="match status" value="1"/>
</dbReference>
<protein>
    <submittedName>
        <fullName evidence="11">Uncharacterized protein</fullName>
    </submittedName>
</protein>
<dbReference type="InterPro" id="IPR008942">
    <property type="entry name" value="ENTH_VHS"/>
</dbReference>
<evidence type="ECO:0000256" key="7">
    <source>
        <dbReference type="SAM" id="Coils"/>
    </source>
</evidence>
<dbReference type="PROSITE" id="PS50179">
    <property type="entry name" value="VHS"/>
    <property type="match status" value="1"/>
</dbReference>
<keyword evidence="4" id="KW-0813">Transport</keyword>
<name>A0AAW0PSB2_9GOBI</name>
<evidence type="ECO:0000256" key="8">
    <source>
        <dbReference type="SAM" id="MobiDB-lite"/>
    </source>
</evidence>
<dbReference type="GO" id="GO:0006893">
    <property type="term" value="P:Golgi to plasma membrane transport"/>
    <property type="evidence" value="ECO:0007669"/>
    <property type="project" value="TreeGrafter"/>
</dbReference>
<evidence type="ECO:0000259" key="9">
    <source>
        <dbReference type="PROSITE" id="PS50179"/>
    </source>
</evidence>
<dbReference type="InterPro" id="IPR041198">
    <property type="entry name" value="GGA_N-GAT"/>
</dbReference>
<dbReference type="Pfam" id="PF03127">
    <property type="entry name" value="GAT"/>
    <property type="match status" value="1"/>
</dbReference>
<keyword evidence="6" id="KW-0653">Protein transport</keyword>
<organism evidence="11 12">
    <name type="scientific">Mugilogobius chulae</name>
    <name type="common">yellowstripe goby</name>
    <dbReference type="NCBI Taxonomy" id="88201"/>
    <lineage>
        <taxon>Eukaryota</taxon>
        <taxon>Metazoa</taxon>
        <taxon>Chordata</taxon>
        <taxon>Craniata</taxon>
        <taxon>Vertebrata</taxon>
        <taxon>Euteleostomi</taxon>
        <taxon>Actinopterygii</taxon>
        <taxon>Neopterygii</taxon>
        <taxon>Teleostei</taxon>
        <taxon>Neoteleostei</taxon>
        <taxon>Acanthomorphata</taxon>
        <taxon>Gobiaria</taxon>
        <taxon>Gobiiformes</taxon>
        <taxon>Gobioidei</taxon>
        <taxon>Gobiidae</taxon>
        <taxon>Gobionellinae</taxon>
        <taxon>Mugilogobius</taxon>
    </lineage>
</organism>
<dbReference type="InterPro" id="IPR004152">
    <property type="entry name" value="GAT_dom"/>
</dbReference>
<feature type="domain" description="GAT" evidence="10">
    <location>
        <begin position="165"/>
        <end position="292"/>
    </location>
</feature>
<reference evidence="12" key="1">
    <citation type="submission" date="2024-04" db="EMBL/GenBank/DDBJ databases">
        <title>Salinicola lusitanus LLJ914,a marine bacterium isolated from the Okinawa Trough.</title>
        <authorList>
            <person name="Li J."/>
        </authorList>
    </citation>
    <scope>NUCLEOTIDE SEQUENCE [LARGE SCALE GENOMIC DNA]</scope>
</reference>
<gene>
    <name evidence="11" type="ORF">WMY93_006007</name>
</gene>
<dbReference type="EMBL" id="JBBPFD010000004">
    <property type="protein sequence ID" value="KAK7929612.1"/>
    <property type="molecule type" value="Genomic_DNA"/>
</dbReference>
<feature type="domain" description="VHS" evidence="9">
    <location>
        <begin position="62"/>
        <end position="141"/>
    </location>
</feature>
<dbReference type="Gene3D" id="1.25.40.90">
    <property type="match status" value="1"/>
</dbReference>
<dbReference type="SUPFAM" id="SSF48464">
    <property type="entry name" value="ENTH/VHS domain"/>
    <property type="match status" value="1"/>
</dbReference>
<accession>A0AAW0PSB2</accession>
<evidence type="ECO:0000313" key="11">
    <source>
        <dbReference type="EMBL" id="KAK7929612.1"/>
    </source>
</evidence>
<proteinExistence type="inferred from homology"/>
<evidence type="ECO:0000256" key="1">
    <source>
        <dbReference type="ARBA" id="ARBA00004150"/>
    </source>
</evidence>
<dbReference type="Proteomes" id="UP001460270">
    <property type="component" value="Unassembled WGS sequence"/>
</dbReference>
<comment type="subcellular location">
    <subcellularLocation>
        <location evidence="2">Early endosome</location>
    </subcellularLocation>
    <subcellularLocation>
        <location evidence="1">Golgi apparatus</location>
        <location evidence="1">trans-Golgi network membrane</location>
        <topology evidence="1">Peripheral membrane protein</topology>
    </subcellularLocation>
</comment>
<dbReference type="GO" id="GO:0034394">
    <property type="term" value="P:protein localization to cell surface"/>
    <property type="evidence" value="ECO:0007669"/>
    <property type="project" value="TreeGrafter"/>
</dbReference>
<evidence type="ECO:0000256" key="4">
    <source>
        <dbReference type="ARBA" id="ARBA00022448"/>
    </source>
</evidence>
<dbReference type="GO" id="GO:0006886">
    <property type="term" value="P:intracellular protein transport"/>
    <property type="evidence" value="ECO:0007669"/>
    <property type="project" value="InterPro"/>
</dbReference>
<feature type="region of interest" description="Disordered" evidence="8">
    <location>
        <begin position="1"/>
        <end position="35"/>
    </location>
</feature>
<feature type="coiled-coil region" evidence="7">
    <location>
        <begin position="188"/>
        <end position="215"/>
    </location>
</feature>
<evidence type="ECO:0000259" key="10">
    <source>
        <dbReference type="PROSITE" id="PS50909"/>
    </source>
</evidence>
<dbReference type="GO" id="GO:0005769">
    <property type="term" value="C:early endosome"/>
    <property type="evidence" value="ECO:0007669"/>
    <property type="project" value="UniProtKB-SubCell"/>
</dbReference>
<dbReference type="SMART" id="SM00288">
    <property type="entry name" value="VHS"/>
    <property type="match status" value="1"/>
</dbReference>
<dbReference type="Pfam" id="PF18308">
    <property type="entry name" value="GGA_N-GAT"/>
    <property type="match status" value="1"/>
</dbReference>
<dbReference type="Gene3D" id="1.20.5.170">
    <property type="match status" value="1"/>
</dbReference>
<dbReference type="AlphaFoldDB" id="A0AAW0PSB2"/>
<comment type="similarity">
    <text evidence="3">Belongs to the GGA protein family.</text>
</comment>
<keyword evidence="7" id="KW-0175">Coiled coil</keyword>
<dbReference type="GO" id="GO:0031267">
    <property type="term" value="F:small GTPase binding"/>
    <property type="evidence" value="ECO:0007669"/>
    <property type="project" value="InterPro"/>
</dbReference>
<dbReference type="SUPFAM" id="SSF89009">
    <property type="entry name" value="GAT-like domain"/>
    <property type="match status" value="1"/>
</dbReference>
<evidence type="ECO:0000256" key="3">
    <source>
        <dbReference type="ARBA" id="ARBA00008099"/>
    </source>
</evidence>
<dbReference type="PANTHER" id="PTHR45905">
    <property type="entry name" value="GOLGI-LOCALIZED, GAMMA-ADAPTIN EAR CONTAINING, ARF BINDING PROTEIN"/>
    <property type="match status" value="1"/>
</dbReference>
<keyword evidence="12" id="KW-1185">Reference proteome</keyword>
<dbReference type="InterPro" id="IPR038425">
    <property type="entry name" value="GAT_sf"/>
</dbReference>
<evidence type="ECO:0000256" key="6">
    <source>
        <dbReference type="ARBA" id="ARBA00022927"/>
    </source>
</evidence>
<evidence type="ECO:0000256" key="5">
    <source>
        <dbReference type="ARBA" id="ARBA00022843"/>
    </source>
</evidence>